<reference evidence="2 3" key="1">
    <citation type="submission" date="2022-01" db="EMBL/GenBank/DDBJ databases">
        <title>Alkalihalobacillus sp. EGI L200015, a novel bacterium isolated from a salt lake sediment.</title>
        <authorList>
            <person name="Gao L."/>
            <person name="Fang B.-Z."/>
            <person name="Li W.-J."/>
        </authorList>
    </citation>
    <scope>NUCLEOTIDE SEQUENCE [LARGE SCALE GENOMIC DNA]</scope>
    <source>
        <strain evidence="2 3">KCTC 12718</strain>
    </source>
</reference>
<proteinExistence type="inferred from homology"/>
<accession>A0ABS9H0H3</accession>
<evidence type="ECO:0000256" key="1">
    <source>
        <dbReference type="HAMAP-Rule" id="MF_01575"/>
    </source>
</evidence>
<dbReference type="Pfam" id="PF06908">
    <property type="entry name" value="YpsA"/>
    <property type="match status" value="1"/>
</dbReference>
<dbReference type="InterPro" id="IPR010697">
    <property type="entry name" value="YspA"/>
</dbReference>
<sequence>MKVVAITGYKAHELGIFTPKHEAIPYIKGVMKKRIIQLVDEGLEWVVITGQQGVELWTGEVVLELKEDYPELNLAVLTPFEDQEQKWKEPSQEYYHQILSQADFVDSVSKRPYENPGQLQACNQFIIQKTDALIVLYDTDQPGYPEYYLKTAHKYQEDGNEYPILSISFFDINDYIDEQKSNMNDWAT</sequence>
<dbReference type="NCBIfam" id="NF010181">
    <property type="entry name" value="PRK13660.1"/>
    <property type="match status" value="1"/>
</dbReference>
<dbReference type="EMBL" id="JAKIJS010000001">
    <property type="protein sequence ID" value="MCF6137516.1"/>
    <property type="molecule type" value="Genomic_DNA"/>
</dbReference>
<comment type="similarity">
    <text evidence="1">Belongs to the UPF0398 family.</text>
</comment>
<dbReference type="PANTHER" id="PTHR38440">
    <property type="entry name" value="UPF0398 PROTEIN YPSA"/>
    <property type="match status" value="1"/>
</dbReference>
<gene>
    <name evidence="2" type="ORF">L2716_07230</name>
</gene>
<dbReference type="Gene3D" id="3.40.50.450">
    <property type="match status" value="1"/>
</dbReference>
<dbReference type="PIRSF" id="PIRSF021290">
    <property type="entry name" value="DUF1273"/>
    <property type="match status" value="1"/>
</dbReference>
<dbReference type="PANTHER" id="PTHR38440:SF1">
    <property type="entry name" value="UPF0398 PROTEIN SPR0331"/>
    <property type="match status" value="1"/>
</dbReference>
<protein>
    <recommendedName>
        <fullName evidence="1">UPF0398 protein L2716_07230</fullName>
    </recommendedName>
</protein>
<organism evidence="2 3">
    <name type="scientific">Pseudalkalibacillus berkeleyi</name>
    <dbReference type="NCBI Taxonomy" id="1069813"/>
    <lineage>
        <taxon>Bacteria</taxon>
        <taxon>Bacillati</taxon>
        <taxon>Bacillota</taxon>
        <taxon>Bacilli</taxon>
        <taxon>Bacillales</taxon>
        <taxon>Fictibacillaceae</taxon>
        <taxon>Pseudalkalibacillus</taxon>
    </lineage>
</organism>
<keyword evidence="3" id="KW-1185">Reference proteome</keyword>
<dbReference type="Proteomes" id="UP001649381">
    <property type="component" value="Unassembled WGS sequence"/>
</dbReference>
<dbReference type="HAMAP" id="MF_01575">
    <property type="entry name" value="UPF0398"/>
    <property type="match status" value="1"/>
</dbReference>
<evidence type="ECO:0000313" key="2">
    <source>
        <dbReference type="EMBL" id="MCF6137516.1"/>
    </source>
</evidence>
<dbReference type="SUPFAM" id="SSF102405">
    <property type="entry name" value="MCP/YpsA-like"/>
    <property type="match status" value="1"/>
</dbReference>
<comment type="caution">
    <text evidence="2">The sequence shown here is derived from an EMBL/GenBank/DDBJ whole genome shotgun (WGS) entry which is preliminary data.</text>
</comment>
<evidence type="ECO:0000313" key="3">
    <source>
        <dbReference type="Proteomes" id="UP001649381"/>
    </source>
</evidence>
<name>A0ABS9H0H3_9BACL</name>